<feature type="repeat" description="WD" evidence="3">
    <location>
        <begin position="1"/>
        <end position="35"/>
    </location>
</feature>
<dbReference type="PROSITE" id="PS50082">
    <property type="entry name" value="WD_REPEATS_2"/>
    <property type="match status" value="2"/>
</dbReference>
<dbReference type="Pfam" id="PF00400">
    <property type="entry name" value="WD40"/>
    <property type="match status" value="3"/>
</dbReference>
<dbReference type="Proteomes" id="UP001165060">
    <property type="component" value="Unassembled WGS sequence"/>
</dbReference>
<dbReference type="Gene3D" id="2.130.10.10">
    <property type="entry name" value="YVTN repeat-like/Quinoprotein amine dehydrogenase"/>
    <property type="match status" value="2"/>
</dbReference>
<evidence type="ECO:0000256" key="1">
    <source>
        <dbReference type="ARBA" id="ARBA00022574"/>
    </source>
</evidence>
<feature type="non-terminal residue" evidence="4">
    <location>
        <position position="1"/>
    </location>
</feature>
<dbReference type="SMART" id="SM00320">
    <property type="entry name" value="WD40"/>
    <property type="match status" value="3"/>
</dbReference>
<name>A0ABQ6MUE2_9STRA</name>
<comment type="caution">
    <text evidence="4">The sequence shown here is derived from an EMBL/GenBank/DDBJ whole genome shotgun (WGS) entry which is preliminary data.</text>
</comment>
<dbReference type="InterPro" id="IPR019775">
    <property type="entry name" value="WD40_repeat_CS"/>
</dbReference>
<evidence type="ECO:0000313" key="5">
    <source>
        <dbReference type="Proteomes" id="UP001165060"/>
    </source>
</evidence>
<proteinExistence type="predicted"/>
<keyword evidence="1 3" id="KW-0853">WD repeat</keyword>
<dbReference type="PANTHER" id="PTHR47822:SF2">
    <property type="entry name" value="F-BOX AND WD-40 DOMAIN PROTEIN 7"/>
    <property type="match status" value="1"/>
</dbReference>
<sequence length="251" mass="26715">VFALDFKQDATQFATGGKDTVVRIYDEQTKQCLVSMERGQGYGPMASTGHSNRVFSVKFHPGDPNVVLSGGWDNTVLVWDARTGTSVRSIYGPHLCGDSLDIQGDVVLTGSHRSGPTALQTWDYGSGELVADVKWFDNENNDPTMLYAAQFKGGATYQDAPRFIASGGSGGSTGNEARVFDCSSGNACVGFVGGMSRGIYAVDWSPTDDTLACAGGDASIRILKVKEKKMLGVERGVENMGLGTKENNAMN</sequence>
<organism evidence="4 5">
    <name type="scientific">Tetraparma gracilis</name>
    <dbReference type="NCBI Taxonomy" id="2962635"/>
    <lineage>
        <taxon>Eukaryota</taxon>
        <taxon>Sar</taxon>
        <taxon>Stramenopiles</taxon>
        <taxon>Ochrophyta</taxon>
        <taxon>Bolidophyceae</taxon>
        <taxon>Parmales</taxon>
        <taxon>Triparmaceae</taxon>
        <taxon>Tetraparma</taxon>
    </lineage>
</organism>
<keyword evidence="2" id="KW-0677">Repeat</keyword>
<feature type="repeat" description="WD" evidence="3">
    <location>
        <begin position="47"/>
        <end position="89"/>
    </location>
</feature>
<dbReference type="PROSITE" id="PS50294">
    <property type="entry name" value="WD_REPEATS_REGION"/>
    <property type="match status" value="1"/>
</dbReference>
<accession>A0ABQ6MUE2</accession>
<evidence type="ECO:0000313" key="4">
    <source>
        <dbReference type="EMBL" id="GMI32598.1"/>
    </source>
</evidence>
<dbReference type="InterPro" id="IPR015943">
    <property type="entry name" value="WD40/YVTN_repeat-like_dom_sf"/>
</dbReference>
<dbReference type="PANTHER" id="PTHR47822">
    <property type="entry name" value="CARBOHYDRATE BINDING DOMAIN CONTAINING PROTEIN"/>
    <property type="match status" value="1"/>
</dbReference>
<dbReference type="SUPFAM" id="SSF50978">
    <property type="entry name" value="WD40 repeat-like"/>
    <property type="match status" value="1"/>
</dbReference>
<dbReference type="InterPro" id="IPR001680">
    <property type="entry name" value="WD40_rpt"/>
</dbReference>
<dbReference type="InterPro" id="IPR036322">
    <property type="entry name" value="WD40_repeat_dom_sf"/>
</dbReference>
<gene>
    <name evidence="4" type="ORF">TeGR_g4779</name>
</gene>
<keyword evidence="5" id="KW-1185">Reference proteome</keyword>
<evidence type="ECO:0000256" key="2">
    <source>
        <dbReference type="ARBA" id="ARBA00022737"/>
    </source>
</evidence>
<dbReference type="EMBL" id="BRYB01001742">
    <property type="protein sequence ID" value="GMI32598.1"/>
    <property type="molecule type" value="Genomic_DNA"/>
</dbReference>
<evidence type="ECO:0000256" key="3">
    <source>
        <dbReference type="PROSITE-ProRule" id="PRU00221"/>
    </source>
</evidence>
<dbReference type="PROSITE" id="PS00678">
    <property type="entry name" value="WD_REPEATS_1"/>
    <property type="match status" value="1"/>
</dbReference>
<reference evidence="4 5" key="1">
    <citation type="journal article" date="2023" name="Commun. Biol.">
        <title>Genome analysis of Parmales, the sister group of diatoms, reveals the evolutionary specialization of diatoms from phago-mixotrophs to photoautotrophs.</title>
        <authorList>
            <person name="Ban H."/>
            <person name="Sato S."/>
            <person name="Yoshikawa S."/>
            <person name="Yamada K."/>
            <person name="Nakamura Y."/>
            <person name="Ichinomiya M."/>
            <person name="Sato N."/>
            <person name="Blanc-Mathieu R."/>
            <person name="Endo H."/>
            <person name="Kuwata A."/>
            <person name="Ogata H."/>
        </authorList>
    </citation>
    <scope>NUCLEOTIDE SEQUENCE [LARGE SCALE GENOMIC DNA]</scope>
</reference>
<protein>
    <submittedName>
        <fullName evidence="4">Uncharacterized protein</fullName>
    </submittedName>
</protein>